<keyword evidence="2 7" id="KW-0378">Hydrolase</keyword>
<dbReference type="EC" id="3.1.1.2" evidence="7"/>
<feature type="binding site" evidence="6">
    <location>
        <position position="11"/>
    </location>
    <ligand>
        <name>Ca(2+)</name>
        <dbReference type="ChEBI" id="CHEBI:29108"/>
        <label>1</label>
        <note>catalytic</note>
    </ligand>
</feature>
<feature type="binding site" evidence="6">
    <location>
        <position position="127"/>
    </location>
    <ligand>
        <name>Ca(2+)</name>
        <dbReference type="ChEBI" id="CHEBI:29108"/>
        <label>1</label>
        <note>catalytic</note>
    </ligand>
</feature>
<keyword evidence="4 7" id="KW-0325">Glycoprotein</keyword>
<keyword evidence="6 7" id="KW-0479">Metal-binding</keyword>
<evidence type="ECO:0000256" key="2">
    <source>
        <dbReference type="ARBA" id="ARBA00022801"/>
    </source>
</evidence>
<name>A0AAD9VG40_ACRCE</name>
<evidence type="ECO:0000256" key="1">
    <source>
        <dbReference type="ARBA" id="ARBA00008595"/>
    </source>
</evidence>
<gene>
    <name evidence="8" type="ORF">P5673_002264</name>
</gene>
<dbReference type="Gene3D" id="2.120.10.30">
    <property type="entry name" value="TolB, C-terminal domain"/>
    <property type="match status" value="1"/>
</dbReference>
<evidence type="ECO:0000256" key="4">
    <source>
        <dbReference type="ARBA" id="ARBA00023180"/>
    </source>
</evidence>
<keyword evidence="3 7" id="KW-1015">Disulfide bond</keyword>
<comment type="caution">
    <text evidence="8">The sequence shown here is derived from an EMBL/GenBank/DDBJ whole genome shotgun (WGS) entry which is preliminary data.</text>
</comment>
<evidence type="ECO:0000313" key="9">
    <source>
        <dbReference type="Proteomes" id="UP001249851"/>
    </source>
</evidence>
<feature type="non-terminal residue" evidence="8">
    <location>
        <position position="285"/>
    </location>
</feature>
<evidence type="ECO:0000313" key="8">
    <source>
        <dbReference type="EMBL" id="KAK2573211.1"/>
    </source>
</evidence>
<keyword evidence="6 7" id="KW-0106">Calcium</keyword>
<feature type="binding site" evidence="6">
    <location>
        <position position="217"/>
    </location>
    <ligand>
        <name>Ca(2+)</name>
        <dbReference type="ChEBI" id="CHEBI:29108"/>
        <label>1</label>
        <note>catalytic</note>
    </ligand>
</feature>
<dbReference type="AlphaFoldDB" id="A0AAD9VG40"/>
<comment type="similarity">
    <text evidence="1 7">Belongs to the paraoxonase family.</text>
</comment>
<feature type="binding site" evidence="6">
    <location>
        <position position="75"/>
    </location>
    <ligand>
        <name>Ca(2+)</name>
        <dbReference type="ChEBI" id="CHEBI:29108"/>
        <label>1</label>
        <note>catalytic</note>
    </ligand>
</feature>
<evidence type="ECO:0000256" key="6">
    <source>
        <dbReference type="PIRSR" id="PIRSR602640-2"/>
    </source>
</evidence>
<feature type="binding site" evidence="6">
    <location>
        <position position="176"/>
    </location>
    <ligand>
        <name>Ca(2+)</name>
        <dbReference type="ChEBI" id="CHEBI:29108"/>
        <label>1</label>
        <note>catalytic</note>
    </ligand>
</feature>
<dbReference type="EMBL" id="JARQWQ010000003">
    <property type="protein sequence ID" value="KAK2573211.1"/>
    <property type="molecule type" value="Genomic_DNA"/>
</dbReference>
<dbReference type="Proteomes" id="UP001249851">
    <property type="component" value="Unassembled WGS sequence"/>
</dbReference>
<dbReference type="InterPro" id="IPR051288">
    <property type="entry name" value="Serum_paraoxonase/arylesterase"/>
</dbReference>
<feature type="active site" description="Proton acceptor" evidence="5">
    <location>
        <position position="73"/>
    </location>
</feature>
<comment type="cofactor">
    <cofactor evidence="6 7">
        <name>Ca(2+)</name>
        <dbReference type="ChEBI" id="CHEBI:29108"/>
    </cofactor>
    <text evidence="6 7">Binds 2 calcium ions per subunit.</text>
</comment>
<dbReference type="GO" id="GO:0046872">
    <property type="term" value="F:metal ion binding"/>
    <property type="evidence" value="ECO:0007669"/>
    <property type="project" value="UniProtKB-KW"/>
</dbReference>
<reference evidence="8" key="2">
    <citation type="journal article" date="2023" name="Science">
        <title>Genomic signatures of disease resistance in endangered staghorn corals.</title>
        <authorList>
            <person name="Vollmer S.V."/>
            <person name="Selwyn J.D."/>
            <person name="Despard B.A."/>
            <person name="Roesel C.L."/>
        </authorList>
    </citation>
    <scope>NUCLEOTIDE SEQUENCE</scope>
    <source>
        <strain evidence="8">K2</strain>
    </source>
</reference>
<accession>A0AAD9VG40</accession>
<dbReference type="GO" id="GO:0004064">
    <property type="term" value="F:arylesterase activity"/>
    <property type="evidence" value="ECO:0007669"/>
    <property type="project" value="UniProtKB-UniRule"/>
</dbReference>
<dbReference type="InterPro" id="IPR011042">
    <property type="entry name" value="6-blade_b-propeller_TolB-like"/>
</dbReference>
<feature type="binding site" evidence="6">
    <location>
        <position position="10"/>
    </location>
    <ligand>
        <name>Ca(2+)</name>
        <dbReference type="ChEBI" id="CHEBI:29108"/>
        <label>1</label>
        <note>catalytic</note>
    </ligand>
</feature>
<organism evidence="8 9">
    <name type="scientific">Acropora cervicornis</name>
    <name type="common">Staghorn coral</name>
    <dbReference type="NCBI Taxonomy" id="6130"/>
    <lineage>
        <taxon>Eukaryota</taxon>
        <taxon>Metazoa</taxon>
        <taxon>Cnidaria</taxon>
        <taxon>Anthozoa</taxon>
        <taxon>Hexacorallia</taxon>
        <taxon>Scleractinia</taxon>
        <taxon>Astrocoeniina</taxon>
        <taxon>Acroporidae</taxon>
        <taxon>Acropora</taxon>
    </lineage>
</organism>
<evidence type="ECO:0000256" key="3">
    <source>
        <dbReference type="ARBA" id="ARBA00023157"/>
    </source>
</evidence>
<dbReference type="PANTHER" id="PTHR11799">
    <property type="entry name" value="PARAOXONASE"/>
    <property type="match status" value="1"/>
</dbReference>
<keyword evidence="9" id="KW-1185">Reference proteome</keyword>
<dbReference type="SUPFAM" id="SSF63829">
    <property type="entry name" value="Calcium-dependent phosphotriesterase"/>
    <property type="match status" value="1"/>
</dbReference>
<evidence type="ECO:0000256" key="7">
    <source>
        <dbReference type="RuleBase" id="RU368025"/>
    </source>
</evidence>
<comment type="catalytic activity">
    <reaction evidence="7">
        <text>a phenyl acetate + H2O = a phenol + acetate + H(+)</text>
        <dbReference type="Rhea" id="RHEA:17309"/>
        <dbReference type="ChEBI" id="CHEBI:15377"/>
        <dbReference type="ChEBI" id="CHEBI:15378"/>
        <dbReference type="ChEBI" id="CHEBI:30089"/>
        <dbReference type="ChEBI" id="CHEBI:33853"/>
        <dbReference type="ChEBI" id="CHEBI:140310"/>
        <dbReference type="EC" id="3.1.1.2"/>
    </reaction>
</comment>
<reference evidence="8" key="1">
    <citation type="journal article" date="2023" name="G3 (Bethesda)">
        <title>Whole genome assembly and annotation of the endangered Caribbean coral Acropora cervicornis.</title>
        <authorList>
            <person name="Selwyn J.D."/>
            <person name="Vollmer S.V."/>
        </authorList>
    </citation>
    <scope>NUCLEOTIDE SEQUENCE</scope>
    <source>
        <strain evidence="8">K2</strain>
    </source>
</reference>
<evidence type="ECO:0000256" key="5">
    <source>
        <dbReference type="PIRSR" id="PIRSR602640-1"/>
    </source>
</evidence>
<dbReference type="InterPro" id="IPR002640">
    <property type="entry name" value="Arylesterase"/>
</dbReference>
<proteinExistence type="inferred from homology"/>
<feature type="binding site" evidence="6">
    <location>
        <position position="216"/>
    </location>
    <ligand>
        <name>Ca(2+)</name>
        <dbReference type="ChEBI" id="CHEBI:29108"/>
        <label>1</label>
        <note>catalytic</note>
    </ligand>
</feature>
<feature type="binding site" evidence="6">
    <location>
        <position position="128"/>
    </location>
    <ligand>
        <name>Ca(2+)</name>
        <dbReference type="ChEBI" id="CHEBI:29108"/>
        <label>1</label>
        <note>catalytic</note>
    </ligand>
</feature>
<protein>
    <recommendedName>
        <fullName evidence="7">Paraoxonase</fullName>
        <ecNumber evidence="7">3.1.1.2</ecNumber>
    </recommendedName>
</protein>
<dbReference type="PRINTS" id="PR01785">
    <property type="entry name" value="PARAOXONASE"/>
</dbReference>
<sequence length="285" mass="32065">MFYVIAKGSEDLAVLPDGLVFVSSEMRPHITLTFNKEYEDRKGKILTFDFNKPDEPPIELPLKNFNRTGFNPHGISFYRDPSTGVVSLFVINHRAGEQVVEIFDFDRQTHSLIHRRSVIDELIWSPNNLYAIGPDNFYVTNDNFFHGGSKLLSLLQICFLHESYVAIIATDGINANGINMDKDESTSFGRSVKIFRRRQDNTLKLSQEIYVDSYTDNINVDPRTGKVWLAGIPRAADAALHSANLSHPSPSQVFEVNLGKASTSGVAFPDYEVREVYANDGKELS</sequence>
<dbReference type="PANTHER" id="PTHR11799:SF12">
    <property type="entry name" value="PARAOXONASE-RELATED"/>
    <property type="match status" value="1"/>
</dbReference>